<dbReference type="AlphaFoldDB" id="A0AAV9JH96"/>
<name>A0AAV9JH96_9PEZI</name>
<reference evidence="1 2" key="1">
    <citation type="submission" date="2021-11" db="EMBL/GenBank/DDBJ databases">
        <title>Black yeast isolated from Biological Soil Crust.</title>
        <authorList>
            <person name="Kurbessoian T."/>
        </authorList>
    </citation>
    <scope>NUCLEOTIDE SEQUENCE [LARGE SCALE GENOMIC DNA]</scope>
    <source>
        <strain evidence="1 2">CCFEE 5522</strain>
    </source>
</reference>
<dbReference type="Proteomes" id="UP001324427">
    <property type="component" value="Unassembled WGS sequence"/>
</dbReference>
<evidence type="ECO:0000313" key="2">
    <source>
        <dbReference type="Proteomes" id="UP001324427"/>
    </source>
</evidence>
<evidence type="ECO:0000313" key="1">
    <source>
        <dbReference type="EMBL" id="KAK4544692.1"/>
    </source>
</evidence>
<accession>A0AAV9JH96</accession>
<comment type="caution">
    <text evidence="1">The sequence shown here is derived from an EMBL/GenBank/DDBJ whole genome shotgun (WGS) entry which is preliminary data.</text>
</comment>
<proteinExistence type="predicted"/>
<dbReference type="EMBL" id="JAVFHQ010000023">
    <property type="protein sequence ID" value="KAK4544692.1"/>
    <property type="molecule type" value="Genomic_DNA"/>
</dbReference>
<gene>
    <name evidence="1" type="ORF">LTR36_003941</name>
</gene>
<keyword evidence="2" id="KW-1185">Reference proteome</keyword>
<sequence>MARQVLRAQLLRCETPKDIRRVVATALVHGRATRQHIAALHEPLMRALYRCRNNVDDQAILDTLSGIHSRFKIYDVRFDPQFLMLALKFAARTRSLKGMKKYLKALRQTGLKMTSNVFRAIIAKFSIGHRGLGEIRNGRWNRSELLQVLTGFDDAKHLPPEQQYHLGCYLDRSDWQYLHGWVAVLARCKDADAVWHEWQLWKKSEARMKPKNLASMHKLMTTKLRGDYWFIEQMTFSGGLKEAWRILEESGIKFTSIRKERIKTRLLEGVEYCTIWSDDIRNELIRKYDADLLQIEIALGVRWVPSGEPDDDAQGYHALVEDQEQVLERLGADDWKFEEEDFGYPYEASSPIVPLQERSLHDAVETTPVEPLEVAAKGAA</sequence>
<protein>
    <submittedName>
        <fullName evidence="1">Uncharacterized protein</fullName>
    </submittedName>
</protein>
<organism evidence="1 2">
    <name type="scientific">Oleoguttula mirabilis</name>
    <dbReference type="NCBI Taxonomy" id="1507867"/>
    <lineage>
        <taxon>Eukaryota</taxon>
        <taxon>Fungi</taxon>
        <taxon>Dikarya</taxon>
        <taxon>Ascomycota</taxon>
        <taxon>Pezizomycotina</taxon>
        <taxon>Dothideomycetes</taxon>
        <taxon>Dothideomycetidae</taxon>
        <taxon>Mycosphaerellales</taxon>
        <taxon>Teratosphaeriaceae</taxon>
        <taxon>Oleoguttula</taxon>
    </lineage>
</organism>